<accession>A0ABR4XPR4</accession>
<organism evidence="2 3">
    <name type="scientific">Oenococcus alcoholitolerans</name>
    <dbReference type="NCBI Taxonomy" id="931074"/>
    <lineage>
        <taxon>Bacteria</taxon>
        <taxon>Bacillati</taxon>
        <taxon>Bacillota</taxon>
        <taxon>Bacilli</taxon>
        <taxon>Lactobacillales</taxon>
        <taxon>Lactobacillaceae</taxon>
        <taxon>Oenococcus</taxon>
    </lineage>
</organism>
<keyword evidence="3" id="KW-1185">Reference proteome</keyword>
<dbReference type="EMBL" id="AXCV01000358">
    <property type="protein sequence ID" value="KGO28735.1"/>
    <property type="molecule type" value="Genomic_DNA"/>
</dbReference>
<evidence type="ECO:0000313" key="2">
    <source>
        <dbReference type="EMBL" id="KGO28735.1"/>
    </source>
</evidence>
<keyword evidence="1" id="KW-0472">Membrane</keyword>
<evidence type="ECO:0000256" key="1">
    <source>
        <dbReference type="SAM" id="Phobius"/>
    </source>
</evidence>
<protein>
    <submittedName>
        <fullName evidence="2">Uncharacterized protein</fullName>
    </submittedName>
</protein>
<evidence type="ECO:0000313" key="3">
    <source>
        <dbReference type="Proteomes" id="UP000030023"/>
    </source>
</evidence>
<keyword evidence="1" id="KW-1133">Transmembrane helix</keyword>
<feature type="transmembrane region" description="Helical" evidence="1">
    <location>
        <begin position="29"/>
        <end position="46"/>
    </location>
</feature>
<feature type="transmembrane region" description="Helical" evidence="1">
    <location>
        <begin position="52"/>
        <end position="69"/>
    </location>
</feature>
<keyword evidence="1" id="KW-0812">Transmembrane</keyword>
<name>A0ABR4XPR4_9LACO</name>
<reference evidence="2 3" key="1">
    <citation type="journal article" date="2014" name="Antonie Van Leeuwenhoek">
        <title>Oenococcus alcoholitolerans sp. nov., a lactic acid bacteria isolated from cachaca and ethanol fermentation processes.</title>
        <authorList>
            <person name="Badotti F."/>
            <person name="Moreira A.P."/>
            <person name="Tonon L.A."/>
            <person name="de Lucena B.T."/>
            <person name="Gomes Fde C."/>
            <person name="Kruger R."/>
            <person name="Thompson C.C."/>
            <person name="de Morais M.A.Jr."/>
            <person name="Rosa C.A."/>
            <person name="Thompson F.L."/>
        </authorList>
    </citation>
    <scope>NUCLEOTIDE SEQUENCE [LARGE SCALE GENOMIC DNA]</scope>
    <source>
        <strain evidence="2 3">UFRJ-M7.2.18</strain>
    </source>
</reference>
<comment type="caution">
    <text evidence="2">The sequence shown here is derived from an EMBL/GenBank/DDBJ whole genome shotgun (WGS) entry which is preliminary data.</text>
</comment>
<proteinExistence type="predicted"/>
<sequence length="86" mass="10005">MNQSLTERVQAASNFVINAFIPGSENHQALLNIFFILALFFLLLAITNRFWLAFILNNLVFIILVLPITRNFFIEMNRFCHLTCLN</sequence>
<gene>
    <name evidence="2" type="ORF">Q757_07175</name>
</gene>
<dbReference type="Proteomes" id="UP000030023">
    <property type="component" value="Unassembled WGS sequence"/>
</dbReference>